<gene>
    <name evidence="1" type="ORF">B1P95_02440</name>
</gene>
<proteinExistence type="predicted"/>
<protein>
    <submittedName>
        <fullName evidence="1">Uncharacterized protein</fullName>
    </submittedName>
</protein>
<evidence type="ECO:0000313" key="1">
    <source>
        <dbReference type="EMBL" id="OOL83680.1"/>
    </source>
</evidence>
<accession>A0A1S8KVD2</accession>
<reference evidence="1 2" key="1">
    <citation type="submission" date="2017-02" db="EMBL/GenBank/DDBJ databases">
        <title>Clonality and virulence of isolates of VRE in Hematopoietic Stem Cell Transplanted (HSCT) patients.</title>
        <authorList>
            <person name="Marchi A.P."/>
            <person name="Martins R.C."/>
            <person name="Marie S.K."/>
            <person name="Levin A.S."/>
            <person name="Costa S.F."/>
        </authorList>
    </citation>
    <scope>NUCLEOTIDE SEQUENCE [LARGE SCALE GENOMIC DNA]</scope>
    <source>
        <strain evidence="1 2">LIM1759</strain>
    </source>
</reference>
<sequence>MRKKKAQITTFTNLEIDEEVFNKKKILLLIIAGALLSVLSACGQEKEAVTTGTSIFNGTCNGLVNSRLDYLFWLFVNECW</sequence>
<organism evidence="1 2">
    <name type="scientific">Enterococcus faecium</name>
    <name type="common">Streptococcus faecium</name>
    <dbReference type="NCBI Taxonomy" id="1352"/>
    <lineage>
        <taxon>Bacteria</taxon>
        <taxon>Bacillati</taxon>
        <taxon>Bacillota</taxon>
        <taxon>Bacilli</taxon>
        <taxon>Lactobacillales</taxon>
        <taxon>Enterococcaceae</taxon>
        <taxon>Enterococcus</taxon>
    </lineage>
</organism>
<evidence type="ECO:0000313" key="2">
    <source>
        <dbReference type="Proteomes" id="UP000191171"/>
    </source>
</evidence>
<name>A0A1S8KVD2_ENTFC</name>
<comment type="caution">
    <text evidence="1">The sequence shown here is derived from an EMBL/GenBank/DDBJ whole genome shotgun (WGS) entry which is preliminary data.</text>
</comment>
<dbReference type="AlphaFoldDB" id="A0A1S8KVD2"/>
<dbReference type="EMBL" id="MVGJ01000011">
    <property type="protein sequence ID" value="OOL83680.1"/>
    <property type="molecule type" value="Genomic_DNA"/>
</dbReference>
<dbReference type="Proteomes" id="UP000191171">
    <property type="component" value="Unassembled WGS sequence"/>
</dbReference>